<evidence type="ECO:0000313" key="3">
    <source>
        <dbReference type="EMBL" id="KAG4425445.1"/>
    </source>
</evidence>
<gene>
    <name evidence="3" type="ORF">IFR04_001364</name>
</gene>
<dbReference type="PANTHER" id="PTHR35910:SF6">
    <property type="entry name" value="2EXR DOMAIN-CONTAINING PROTEIN"/>
    <property type="match status" value="1"/>
</dbReference>
<evidence type="ECO:0000259" key="2">
    <source>
        <dbReference type="Pfam" id="PF20150"/>
    </source>
</evidence>
<organism evidence="3 4">
    <name type="scientific">Cadophora malorum</name>
    <dbReference type="NCBI Taxonomy" id="108018"/>
    <lineage>
        <taxon>Eukaryota</taxon>
        <taxon>Fungi</taxon>
        <taxon>Dikarya</taxon>
        <taxon>Ascomycota</taxon>
        <taxon>Pezizomycotina</taxon>
        <taxon>Leotiomycetes</taxon>
        <taxon>Helotiales</taxon>
        <taxon>Ploettnerulaceae</taxon>
        <taxon>Cadophora</taxon>
    </lineage>
</organism>
<dbReference type="Pfam" id="PF20150">
    <property type="entry name" value="2EXR"/>
    <property type="match status" value="1"/>
</dbReference>
<proteinExistence type="predicted"/>
<dbReference type="AlphaFoldDB" id="A0A8H7WID7"/>
<protein>
    <recommendedName>
        <fullName evidence="2">2EXR domain-containing protein</fullName>
    </recommendedName>
</protein>
<name>A0A8H7WID7_9HELO</name>
<reference evidence="3" key="1">
    <citation type="submission" date="2021-02" db="EMBL/GenBank/DDBJ databases">
        <title>Genome sequence Cadophora malorum strain M34.</title>
        <authorList>
            <person name="Stefanovic E."/>
            <person name="Vu D."/>
            <person name="Scully C."/>
            <person name="Dijksterhuis J."/>
            <person name="Roader J."/>
            <person name="Houbraken J."/>
        </authorList>
    </citation>
    <scope>NUCLEOTIDE SEQUENCE</scope>
    <source>
        <strain evidence="3">M34</strain>
    </source>
</reference>
<feature type="region of interest" description="Disordered" evidence="1">
    <location>
        <begin position="1"/>
        <end position="59"/>
    </location>
</feature>
<sequence>MPPKRKPAKTVGNERVPDPSKPKNKPKNESSPSRLIKKPSPEAELVKIPPTPSRPQYSTEYLDPHLRDWMAYDNTIAHRTRKRVAEKTEILLTKMSKVDYKFTSFPKLPLELRLMIWAESTTEARLVPSYVTSTKRNSGHLPIFTPCVPFLFHVCKESREFATNKYELIQYHDASAVIKPFETGKVRRSPMYFNFEQDVYLSVVHEPNPQSTYNYLAVDDKFSIPKLFPESFVSRLRHLTIHPEKAFKSMAVTWEIPDSVVGPERVYHCLKRFVALETLYIIGHYTKAARGELPCHVGLDDDDFYHSICTEIALAKIAHPDFNDPYVGYIQIGWD</sequence>
<feature type="domain" description="2EXR" evidence="2">
    <location>
        <begin position="102"/>
        <end position="199"/>
    </location>
</feature>
<evidence type="ECO:0000256" key="1">
    <source>
        <dbReference type="SAM" id="MobiDB-lite"/>
    </source>
</evidence>
<dbReference type="PANTHER" id="PTHR35910">
    <property type="entry name" value="2EXR DOMAIN-CONTAINING PROTEIN"/>
    <property type="match status" value="1"/>
</dbReference>
<dbReference type="OrthoDB" id="3473305at2759"/>
<keyword evidence="4" id="KW-1185">Reference proteome</keyword>
<dbReference type="Proteomes" id="UP000664132">
    <property type="component" value="Unassembled WGS sequence"/>
</dbReference>
<comment type="caution">
    <text evidence="3">The sequence shown here is derived from an EMBL/GenBank/DDBJ whole genome shotgun (WGS) entry which is preliminary data.</text>
</comment>
<evidence type="ECO:0000313" key="4">
    <source>
        <dbReference type="Proteomes" id="UP000664132"/>
    </source>
</evidence>
<accession>A0A8H7WID7</accession>
<dbReference type="InterPro" id="IPR045518">
    <property type="entry name" value="2EXR"/>
</dbReference>
<dbReference type="EMBL" id="JAFJYH010000010">
    <property type="protein sequence ID" value="KAG4425445.1"/>
    <property type="molecule type" value="Genomic_DNA"/>
</dbReference>